<keyword evidence="3" id="KW-0813">Transport</keyword>
<keyword evidence="5 7" id="KW-1133">Transmembrane helix</keyword>
<accession>A0A3E2HJL2</accession>
<feature type="transmembrane region" description="Helical" evidence="7">
    <location>
        <begin position="106"/>
        <end position="126"/>
    </location>
</feature>
<dbReference type="OrthoDB" id="4540492at2759"/>
<keyword evidence="4 7" id="KW-0812">Transmembrane</keyword>
<feature type="transmembrane region" description="Helical" evidence="7">
    <location>
        <begin position="329"/>
        <end position="352"/>
    </location>
</feature>
<evidence type="ECO:0000256" key="5">
    <source>
        <dbReference type="ARBA" id="ARBA00022989"/>
    </source>
</evidence>
<proteinExistence type="inferred from homology"/>
<evidence type="ECO:0000256" key="7">
    <source>
        <dbReference type="SAM" id="Phobius"/>
    </source>
</evidence>
<evidence type="ECO:0000259" key="8">
    <source>
        <dbReference type="PROSITE" id="PS50850"/>
    </source>
</evidence>
<feature type="transmembrane region" description="Helical" evidence="7">
    <location>
        <begin position="389"/>
        <end position="414"/>
    </location>
</feature>
<dbReference type="OMA" id="WAITASF"/>
<feature type="non-terminal residue" evidence="9">
    <location>
        <position position="501"/>
    </location>
</feature>
<feature type="transmembrane region" description="Helical" evidence="7">
    <location>
        <begin position="364"/>
        <end position="383"/>
    </location>
</feature>
<evidence type="ECO:0000256" key="3">
    <source>
        <dbReference type="ARBA" id="ARBA00022448"/>
    </source>
</evidence>
<dbReference type="InterPro" id="IPR045263">
    <property type="entry name" value="GLUT"/>
</dbReference>
<dbReference type="PRINTS" id="PR00171">
    <property type="entry name" value="SUGRTRNSPORT"/>
</dbReference>
<dbReference type="InterPro" id="IPR005828">
    <property type="entry name" value="MFS_sugar_transport-like"/>
</dbReference>
<feature type="domain" description="Major facilitator superfamily (MFS) profile" evidence="8">
    <location>
        <begin position="20"/>
        <end position="485"/>
    </location>
</feature>
<keyword evidence="10" id="KW-1185">Reference proteome</keyword>
<dbReference type="Proteomes" id="UP000258309">
    <property type="component" value="Unassembled WGS sequence"/>
</dbReference>
<evidence type="ECO:0000256" key="4">
    <source>
        <dbReference type="ARBA" id="ARBA00022692"/>
    </source>
</evidence>
<evidence type="ECO:0000256" key="1">
    <source>
        <dbReference type="ARBA" id="ARBA00004141"/>
    </source>
</evidence>
<name>A0A3E2HJL2_SCYLI</name>
<dbReference type="Pfam" id="PF00083">
    <property type="entry name" value="Sugar_tr"/>
    <property type="match status" value="1"/>
</dbReference>
<comment type="similarity">
    <text evidence="2">Belongs to the major facilitator superfamily. Sugar transporter (TC 2.A.1.1) family.</text>
</comment>
<organism evidence="9 10">
    <name type="scientific">Scytalidium lignicola</name>
    <name type="common">Hyphomycete</name>
    <dbReference type="NCBI Taxonomy" id="5539"/>
    <lineage>
        <taxon>Eukaryota</taxon>
        <taxon>Fungi</taxon>
        <taxon>Dikarya</taxon>
        <taxon>Ascomycota</taxon>
        <taxon>Pezizomycotina</taxon>
        <taxon>Leotiomycetes</taxon>
        <taxon>Leotiomycetes incertae sedis</taxon>
        <taxon>Scytalidium</taxon>
    </lineage>
</organism>
<dbReference type="InterPro" id="IPR020846">
    <property type="entry name" value="MFS_dom"/>
</dbReference>
<protein>
    <recommendedName>
        <fullName evidence="8">Major facilitator superfamily (MFS) profile domain-containing protein</fullName>
    </recommendedName>
</protein>
<feature type="transmembrane region" description="Helical" evidence="7">
    <location>
        <begin position="460"/>
        <end position="479"/>
    </location>
</feature>
<feature type="transmembrane region" description="Helical" evidence="7">
    <location>
        <begin position="189"/>
        <end position="210"/>
    </location>
</feature>
<evidence type="ECO:0000313" key="9">
    <source>
        <dbReference type="EMBL" id="RFU33362.1"/>
    </source>
</evidence>
<dbReference type="SUPFAM" id="SSF103473">
    <property type="entry name" value="MFS general substrate transporter"/>
    <property type="match status" value="1"/>
</dbReference>
<dbReference type="GO" id="GO:0016020">
    <property type="term" value="C:membrane"/>
    <property type="evidence" value="ECO:0007669"/>
    <property type="project" value="UniProtKB-SubCell"/>
</dbReference>
<dbReference type="EMBL" id="NCSJ02000037">
    <property type="protein sequence ID" value="RFU33362.1"/>
    <property type="molecule type" value="Genomic_DNA"/>
</dbReference>
<evidence type="ECO:0000313" key="10">
    <source>
        <dbReference type="Proteomes" id="UP000258309"/>
    </source>
</evidence>
<dbReference type="PANTHER" id="PTHR23503">
    <property type="entry name" value="SOLUTE CARRIER FAMILY 2"/>
    <property type="match status" value="1"/>
</dbReference>
<dbReference type="AlphaFoldDB" id="A0A3E2HJL2"/>
<dbReference type="InterPro" id="IPR003663">
    <property type="entry name" value="Sugar/inositol_transpt"/>
</dbReference>
<evidence type="ECO:0000256" key="2">
    <source>
        <dbReference type="ARBA" id="ARBA00010992"/>
    </source>
</evidence>
<feature type="transmembrane region" description="Helical" evidence="7">
    <location>
        <begin position="73"/>
        <end position="94"/>
    </location>
</feature>
<feature type="transmembrane region" description="Helical" evidence="7">
    <location>
        <begin position="161"/>
        <end position="183"/>
    </location>
</feature>
<dbReference type="GO" id="GO:0015149">
    <property type="term" value="F:hexose transmembrane transporter activity"/>
    <property type="evidence" value="ECO:0007669"/>
    <property type="project" value="TreeGrafter"/>
</dbReference>
<feature type="transmembrane region" description="Helical" evidence="7">
    <location>
        <begin position="12"/>
        <end position="33"/>
    </location>
</feature>
<dbReference type="PANTHER" id="PTHR23503:SF8">
    <property type="entry name" value="FACILITATED GLUCOSE TRANSPORTER PROTEIN 1"/>
    <property type="match status" value="1"/>
</dbReference>
<feature type="transmembrane region" description="Helical" evidence="7">
    <location>
        <begin position="426"/>
        <end position="448"/>
    </location>
</feature>
<dbReference type="PROSITE" id="PS50850">
    <property type="entry name" value="MFS"/>
    <property type="match status" value="1"/>
</dbReference>
<dbReference type="InterPro" id="IPR005829">
    <property type="entry name" value="Sugar_transporter_CS"/>
</dbReference>
<dbReference type="Gene3D" id="1.20.1250.20">
    <property type="entry name" value="MFS general substrate transporter like domains"/>
    <property type="match status" value="1"/>
</dbReference>
<keyword evidence="6 7" id="KW-0472">Membrane</keyword>
<reference evidence="9 10" key="1">
    <citation type="submission" date="2018-05" db="EMBL/GenBank/DDBJ databases">
        <title>Draft genome sequence of Scytalidium lignicola DSM 105466, a ubiquitous saprotrophic fungus.</title>
        <authorList>
            <person name="Buettner E."/>
            <person name="Gebauer A.M."/>
            <person name="Hofrichter M."/>
            <person name="Liers C."/>
            <person name="Kellner H."/>
        </authorList>
    </citation>
    <scope>NUCLEOTIDE SEQUENCE [LARGE SCALE GENOMIC DNA]</scope>
    <source>
        <strain evidence="9 10">DSM 105466</strain>
    </source>
</reference>
<comment type="caution">
    <text evidence="9">The sequence shown here is derived from an EMBL/GenBank/DDBJ whole genome shotgun (WGS) entry which is preliminary data.</text>
</comment>
<evidence type="ECO:0000256" key="6">
    <source>
        <dbReference type="ARBA" id="ARBA00023136"/>
    </source>
</evidence>
<sequence>MASSGLRQCLHDVTFYLISIITVSTLGSLLFGFHLAELNAPQDVITCKTKAVSNASDISSRFPQCIPMTEAEFAAISSIFTLGGLLGALCAGPVSTSRGRLPAMRLTSYFFIIGGSLEALAGNIPIMATGRLLSGVGAGAATVIVPMFISEVAPPREKGLFGAMTQVTCNVGILLTQTLGYFLSSGSKWRLILASGVGISILQFMGLLFVPESPTWLAAHKHPQEAIRTLQRIRGHGVPIDEEIENWDISTTDEQERLLAGDAEEPTIITPLSPSAKSQKSVSHIGFFGVMKDPLYQPAIIAVIGIMFTQQFTGINSIMMYSVSLLSGLLPVSSALLTILISVINLSMTILCAPLADKIGRKKCLLLSTAGMGVSSFALATALRVEAKIVAALAVLSFTAFFATGLGPVPFMIASEFVGQEAVGAIQSWSLAANYIATFAVAQFFPILNQALNRRFGGSGWSFFIFAAMALLGWIFIFFRVPETKGKKDADEVWGRVRRMD</sequence>
<feature type="non-terminal residue" evidence="9">
    <location>
        <position position="1"/>
    </location>
</feature>
<dbReference type="InterPro" id="IPR036259">
    <property type="entry name" value="MFS_trans_sf"/>
</dbReference>
<gene>
    <name evidence="9" type="ORF">B7463_g3017</name>
</gene>
<comment type="subcellular location">
    <subcellularLocation>
        <location evidence="1">Membrane</location>
        <topology evidence="1">Multi-pass membrane protein</topology>
    </subcellularLocation>
</comment>
<feature type="transmembrane region" description="Helical" evidence="7">
    <location>
        <begin position="299"/>
        <end position="323"/>
    </location>
</feature>
<dbReference type="STRING" id="5539.A0A3E2HJL2"/>
<dbReference type="PROSITE" id="PS00217">
    <property type="entry name" value="SUGAR_TRANSPORT_2"/>
    <property type="match status" value="1"/>
</dbReference>